<organism evidence="3 4">
    <name type="scientific">Streptomyces omiyaensis</name>
    <dbReference type="NCBI Taxonomy" id="68247"/>
    <lineage>
        <taxon>Bacteria</taxon>
        <taxon>Bacillati</taxon>
        <taxon>Actinomycetota</taxon>
        <taxon>Actinomycetes</taxon>
        <taxon>Kitasatosporales</taxon>
        <taxon>Streptomycetaceae</taxon>
        <taxon>Streptomyces</taxon>
    </lineage>
</organism>
<evidence type="ECO:0000256" key="1">
    <source>
        <dbReference type="SAM" id="MobiDB-lite"/>
    </source>
</evidence>
<evidence type="ECO:0000256" key="2">
    <source>
        <dbReference type="SAM" id="Phobius"/>
    </source>
</evidence>
<name>A0ABW7C398_9ACTN</name>
<feature type="transmembrane region" description="Helical" evidence="2">
    <location>
        <begin position="135"/>
        <end position="155"/>
    </location>
</feature>
<dbReference type="Pfam" id="PF19853">
    <property type="entry name" value="DUF6328"/>
    <property type="match status" value="1"/>
</dbReference>
<keyword evidence="2" id="KW-0812">Transmembrane</keyword>
<keyword evidence="4" id="KW-1185">Reference proteome</keyword>
<accession>A0ABW7C398</accession>
<feature type="transmembrane region" description="Helical" evidence="2">
    <location>
        <begin position="108"/>
        <end position="128"/>
    </location>
</feature>
<comment type="caution">
    <text evidence="3">The sequence shown here is derived from an EMBL/GenBank/DDBJ whole genome shotgun (WGS) entry which is preliminary data.</text>
</comment>
<keyword evidence="2" id="KW-1133">Transmembrane helix</keyword>
<keyword evidence="2" id="KW-0472">Membrane</keyword>
<proteinExistence type="predicted"/>
<dbReference type="EMBL" id="JBICZW010000043">
    <property type="protein sequence ID" value="MFG3194218.1"/>
    <property type="molecule type" value="Genomic_DNA"/>
</dbReference>
<protein>
    <submittedName>
        <fullName evidence="3">DUF6328 family protein</fullName>
    </submittedName>
</protein>
<reference evidence="3 4" key="1">
    <citation type="submission" date="2024-10" db="EMBL/GenBank/DDBJ databases">
        <title>The Natural Products Discovery Center: Release of the First 8490 Sequenced Strains for Exploring Actinobacteria Biosynthetic Diversity.</title>
        <authorList>
            <person name="Kalkreuter E."/>
            <person name="Kautsar S.A."/>
            <person name="Yang D."/>
            <person name="Bader C.D."/>
            <person name="Teijaro C.N."/>
            <person name="Fluegel L."/>
            <person name="Davis C.M."/>
            <person name="Simpson J.R."/>
            <person name="Lauterbach L."/>
            <person name="Steele A.D."/>
            <person name="Gui C."/>
            <person name="Meng S."/>
            <person name="Li G."/>
            <person name="Viehrig K."/>
            <person name="Ye F."/>
            <person name="Su P."/>
            <person name="Kiefer A.F."/>
            <person name="Nichols A."/>
            <person name="Cepeda A.J."/>
            <person name="Yan W."/>
            <person name="Fan B."/>
            <person name="Jiang Y."/>
            <person name="Adhikari A."/>
            <person name="Zheng C.-J."/>
            <person name="Schuster L."/>
            <person name="Cowan T.M."/>
            <person name="Smanski M.J."/>
            <person name="Chevrette M.G."/>
            <person name="De Carvalho L.P.S."/>
            <person name="Shen B."/>
        </authorList>
    </citation>
    <scope>NUCLEOTIDE SEQUENCE [LARGE SCALE GENOMIC DNA]</scope>
    <source>
        <strain evidence="3 4">NPDC048229</strain>
    </source>
</reference>
<feature type="compositionally biased region" description="Basic and acidic residues" evidence="1">
    <location>
        <begin position="10"/>
        <end position="22"/>
    </location>
</feature>
<feature type="transmembrane region" description="Helical" evidence="2">
    <location>
        <begin position="36"/>
        <end position="54"/>
    </location>
</feature>
<evidence type="ECO:0000313" key="3">
    <source>
        <dbReference type="EMBL" id="MFG3194218.1"/>
    </source>
</evidence>
<feature type="region of interest" description="Disordered" evidence="1">
    <location>
        <begin position="1"/>
        <end position="22"/>
    </location>
</feature>
<gene>
    <name evidence="3" type="ORF">ACGFYS_35480</name>
</gene>
<feature type="transmembrane region" description="Helical" evidence="2">
    <location>
        <begin position="66"/>
        <end position="88"/>
    </location>
</feature>
<dbReference type="InterPro" id="IPR046291">
    <property type="entry name" value="DUF6328"/>
</dbReference>
<dbReference type="Proteomes" id="UP001604282">
    <property type="component" value="Unassembled WGS sequence"/>
</dbReference>
<evidence type="ECO:0000313" key="4">
    <source>
        <dbReference type="Proteomes" id="UP001604282"/>
    </source>
</evidence>
<dbReference type="RefSeq" id="WP_189853055.1">
    <property type="nucleotide sequence ID" value="NZ_BMVV01000033.1"/>
</dbReference>
<sequence>MTTGSGSAVPHDDGRGESPAQRADRRWNELLQELRVAQTGTQILFGFLVAVVFQPRFTELGTADRMIYVVTFCLGAATTGALVAPVAVHRLVAGRRLKPETVNWAARLTLVGVVLLYLTMVSTFLLITRMVLDDGIALVLVGVMALWLALCWFAVPLVARRGSDGGDGNGGVRGNGGGEGYGPWPR</sequence>